<proteinExistence type="inferred from homology"/>
<evidence type="ECO:0000256" key="11">
    <source>
        <dbReference type="ARBA" id="ARBA00067136"/>
    </source>
</evidence>
<dbReference type="GO" id="GO:0018580">
    <property type="term" value="F:nitronate monooxygenase activity"/>
    <property type="evidence" value="ECO:0007669"/>
    <property type="project" value="InterPro"/>
</dbReference>
<dbReference type="PANTHER" id="PTHR42747:SF3">
    <property type="entry name" value="NITRONATE MONOOXYGENASE-RELATED"/>
    <property type="match status" value="1"/>
</dbReference>
<dbReference type="CDD" id="cd04730">
    <property type="entry name" value="NPD_like"/>
    <property type="match status" value="1"/>
</dbReference>
<evidence type="ECO:0000256" key="9">
    <source>
        <dbReference type="ARBA" id="ARBA00031155"/>
    </source>
</evidence>
<reference evidence="12 13" key="1">
    <citation type="submission" date="2018-10" db="EMBL/GenBank/DDBJ databases">
        <title>Xanthobacter tagetidis genome sequencing and assembly.</title>
        <authorList>
            <person name="Maclea K.S."/>
            <person name="Goen A.E."/>
            <person name="Fatima S.A."/>
        </authorList>
    </citation>
    <scope>NUCLEOTIDE SEQUENCE [LARGE SCALE GENOMIC DNA]</scope>
    <source>
        <strain evidence="12 13">ATCC 700314</strain>
    </source>
</reference>
<dbReference type="AlphaFoldDB" id="A0A3L7AKD4"/>
<dbReference type="Pfam" id="PF03060">
    <property type="entry name" value="NMO"/>
    <property type="match status" value="1"/>
</dbReference>
<comment type="similarity">
    <text evidence="2">Belongs to the nitronate monooxygenase family. NMO class I subfamily.</text>
</comment>
<evidence type="ECO:0000256" key="4">
    <source>
        <dbReference type="ARBA" id="ARBA00022630"/>
    </source>
</evidence>
<protein>
    <recommendedName>
        <fullName evidence="11">Nitronate monooxygenase</fullName>
    </recommendedName>
    <alternativeName>
        <fullName evidence="9">Propionate 3-nitronate monooxygenase</fullName>
    </alternativeName>
</protein>
<evidence type="ECO:0000313" key="12">
    <source>
        <dbReference type="EMBL" id="RLP80051.1"/>
    </source>
</evidence>
<dbReference type="OrthoDB" id="9778912at2"/>
<dbReference type="GO" id="GO:0009636">
    <property type="term" value="P:response to toxic substance"/>
    <property type="evidence" value="ECO:0007669"/>
    <property type="project" value="UniProtKB-KW"/>
</dbReference>
<dbReference type="EMBL" id="RCTF01000004">
    <property type="protein sequence ID" value="RLP80051.1"/>
    <property type="molecule type" value="Genomic_DNA"/>
</dbReference>
<name>A0A3L7AKD4_9HYPH</name>
<gene>
    <name evidence="12" type="ORF">D9R14_06755</name>
</gene>
<organism evidence="12 13">
    <name type="scientific">Xanthobacter tagetidis</name>
    <dbReference type="NCBI Taxonomy" id="60216"/>
    <lineage>
        <taxon>Bacteria</taxon>
        <taxon>Pseudomonadati</taxon>
        <taxon>Pseudomonadota</taxon>
        <taxon>Alphaproteobacteria</taxon>
        <taxon>Hyphomicrobiales</taxon>
        <taxon>Xanthobacteraceae</taxon>
        <taxon>Xanthobacter</taxon>
    </lineage>
</organism>
<evidence type="ECO:0000256" key="8">
    <source>
        <dbReference type="ARBA" id="ARBA00023033"/>
    </source>
</evidence>
<keyword evidence="6" id="KW-0547">Nucleotide-binding</keyword>
<accession>A0A3L7AKD4</accession>
<evidence type="ECO:0000256" key="10">
    <source>
        <dbReference type="ARBA" id="ARBA00049401"/>
    </source>
</evidence>
<comment type="catalytic activity">
    <reaction evidence="10">
        <text>3 propionate 3-nitronate + 3 O2 + H2O = 3 3-oxopropanoate + 2 nitrate + nitrite + H2O2 + 3 H(+)</text>
        <dbReference type="Rhea" id="RHEA:57332"/>
        <dbReference type="ChEBI" id="CHEBI:15377"/>
        <dbReference type="ChEBI" id="CHEBI:15378"/>
        <dbReference type="ChEBI" id="CHEBI:15379"/>
        <dbReference type="ChEBI" id="CHEBI:16240"/>
        <dbReference type="ChEBI" id="CHEBI:16301"/>
        <dbReference type="ChEBI" id="CHEBI:17632"/>
        <dbReference type="ChEBI" id="CHEBI:33190"/>
        <dbReference type="ChEBI" id="CHEBI:136067"/>
    </reaction>
</comment>
<evidence type="ECO:0000256" key="6">
    <source>
        <dbReference type="ARBA" id="ARBA00022741"/>
    </source>
</evidence>
<sequence>MSASPASSTPGRAPGNWPDRRLLDLFGIEVPILLGPLAGPGTPELAAAVTQAGGLGALPCAMYDLAQFEAALREVRAAVDGPVNANFFCHRPPAPDPVAMLAWRTRLAPYYVELGLDPEITPPAGGRTPFDADFCAVVERVRPEVVSFHFGLPEPALLERVKKTGAKVISAATTVAEARFLADHGCDAVIAMGLEAGGHRATFLEADGKVAMAGAMARQPGTFALVPQVADAVPVPVIAAGGIADGRGIAAALVLGASAAQIGSAFLLTREARTPEVHRAALRAARDDATALTDLFTGRPARGFMNRVMREVGPMSADAPAFPLAGGALAPLKAKAEAAGAGDFTNLWAGQAAALSRGNDGMSAGDLVARLAADARARLGLAA</sequence>
<keyword evidence="13" id="KW-1185">Reference proteome</keyword>
<evidence type="ECO:0000256" key="1">
    <source>
        <dbReference type="ARBA" id="ARBA00001917"/>
    </source>
</evidence>
<comment type="caution">
    <text evidence="12">The sequence shown here is derived from an EMBL/GenBank/DDBJ whole genome shotgun (WGS) entry which is preliminary data.</text>
</comment>
<keyword evidence="5" id="KW-0288">FMN</keyword>
<dbReference type="Proteomes" id="UP000269692">
    <property type="component" value="Unassembled WGS sequence"/>
</dbReference>
<keyword evidence="7" id="KW-0560">Oxidoreductase</keyword>
<dbReference type="GO" id="GO:0000166">
    <property type="term" value="F:nucleotide binding"/>
    <property type="evidence" value="ECO:0007669"/>
    <property type="project" value="UniProtKB-KW"/>
</dbReference>
<dbReference type="InterPro" id="IPR004136">
    <property type="entry name" value="NMO"/>
</dbReference>
<keyword evidence="3" id="KW-0216">Detoxification</keyword>
<dbReference type="PANTHER" id="PTHR42747">
    <property type="entry name" value="NITRONATE MONOOXYGENASE-RELATED"/>
    <property type="match status" value="1"/>
</dbReference>
<evidence type="ECO:0000256" key="5">
    <source>
        <dbReference type="ARBA" id="ARBA00022643"/>
    </source>
</evidence>
<evidence type="ECO:0000256" key="7">
    <source>
        <dbReference type="ARBA" id="ARBA00023002"/>
    </source>
</evidence>
<dbReference type="FunFam" id="3.20.20.70:FF:000154">
    <property type="entry name" value="Probable nitronate monooxygenase"/>
    <property type="match status" value="1"/>
</dbReference>
<evidence type="ECO:0000313" key="13">
    <source>
        <dbReference type="Proteomes" id="UP000269692"/>
    </source>
</evidence>
<dbReference type="SUPFAM" id="SSF51412">
    <property type="entry name" value="Inosine monophosphate dehydrogenase (IMPDH)"/>
    <property type="match status" value="1"/>
</dbReference>
<keyword evidence="8 12" id="KW-0503">Monooxygenase</keyword>
<dbReference type="RefSeq" id="WP_121622555.1">
    <property type="nucleotide sequence ID" value="NZ_JACIIW010000002.1"/>
</dbReference>
<dbReference type="Gene3D" id="3.20.20.70">
    <property type="entry name" value="Aldolase class I"/>
    <property type="match status" value="1"/>
</dbReference>
<keyword evidence="4" id="KW-0285">Flavoprotein</keyword>
<evidence type="ECO:0000256" key="3">
    <source>
        <dbReference type="ARBA" id="ARBA00022575"/>
    </source>
</evidence>
<dbReference type="InterPro" id="IPR013785">
    <property type="entry name" value="Aldolase_TIM"/>
</dbReference>
<evidence type="ECO:0000256" key="2">
    <source>
        <dbReference type="ARBA" id="ARBA00009881"/>
    </source>
</evidence>
<comment type="cofactor">
    <cofactor evidence="1">
        <name>FMN</name>
        <dbReference type="ChEBI" id="CHEBI:58210"/>
    </cofactor>
</comment>